<dbReference type="EMBL" id="JAATIQ010000411">
    <property type="protein sequence ID" value="KAF4357211.1"/>
    <property type="molecule type" value="Genomic_DNA"/>
</dbReference>
<dbReference type="Proteomes" id="UP000583929">
    <property type="component" value="Unassembled WGS sequence"/>
</dbReference>
<reference evidence="1 2" key="1">
    <citation type="journal article" date="2020" name="bioRxiv">
        <title>Sequence and annotation of 42 cannabis genomes reveals extensive copy number variation in cannabinoid synthesis and pathogen resistance genes.</title>
        <authorList>
            <person name="Mckernan K.J."/>
            <person name="Helbert Y."/>
            <person name="Kane L.T."/>
            <person name="Ebling H."/>
            <person name="Zhang L."/>
            <person name="Liu B."/>
            <person name="Eaton Z."/>
            <person name="Mclaughlin S."/>
            <person name="Kingan S."/>
            <person name="Baybayan P."/>
            <person name="Concepcion G."/>
            <person name="Jordan M."/>
            <person name="Riva A."/>
            <person name="Barbazuk W."/>
            <person name="Harkins T."/>
        </authorList>
    </citation>
    <scope>NUCLEOTIDE SEQUENCE [LARGE SCALE GENOMIC DNA]</scope>
    <source>
        <strain evidence="2">cv. Jamaican Lion 4</strain>
        <tissue evidence="1">Leaf</tissue>
    </source>
</reference>
<evidence type="ECO:0000313" key="1">
    <source>
        <dbReference type="EMBL" id="KAF4357211.1"/>
    </source>
</evidence>
<dbReference type="AlphaFoldDB" id="A0A7J6EFS0"/>
<accession>A0A7J6EFS0</accession>
<proteinExistence type="predicted"/>
<organism evidence="1 2">
    <name type="scientific">Cannabis sativa</name>
    <name type="common">Hemp</name>
    <name type="synonym">Marijuana</name>
    <dbReference type="NCBI Taxonomy" id="3483"/>
    <lineage>
        <taxon>Eukaryota</taxon>
        <taxon>Viridiplantae</taxon>
        <taxon>Streptophyta</taxon>
        <taxon>Embryophyta</taxon>
        <taxon>Tracheophyta</taxon>
        <taxon>Spermatophyta</taxon>
        <taxon>Magnoliopsida</taxon>
        <taxon>eudicotyledons</taxon>
        <taxon>Gunneridae</taxon>
        <taxon>Pentapetalae</taxon>
        <taxon>rosids</taxon>
        <taxon>fabids</taxon>
        <taxon>Rosales</taxon>
        <taxon>Cannabaceae</taxon>
        <taxon>Cannabis</taxon>
    </lineage>
</organism>
<evidence type="ECO:0000313" key="2">
    <source>
        <dbReference type="Proteomes" id="UP000583929"/>
    </source>
</evidence>
<protein>
    <submittedName>
        <fullName evidence="1">Uncharacterized protein</fullName>
    </submittedName>
</protein>
<keyword evidence="2" id="KW-1185">Reference proteome</keyword>
<gene>
    <name evidence="1" type="ORF">G4B88_025089</name>
</gene>
<comment type="caution">
    <text evidence="1">The sequence shown here is derived from an EMBL/GenBank/DDBJ whole genome shotgun (WGS) entry which is preliminary data.</text>
</comment>
<name>A0A7J6EFS0_CANSA</name>
<sequence length="108" mass="12494">MASSFCNNDRETLGKEEIPIDVATFYCKKRSKSISPKNCSKSNCLRERIEANIRMREDLPLPVMEGLDTLVAKTKAPPTHIQPDPYGLKFILQHFYFFFLENMFCKAK</sequence>